<dbReference type="InterPro" id="IPR006094">
    <property type="entry name" value="Oxid_FAD_bind_N"/>
</dbReference>
<comment type="similarity">
    <text evidence="2">Belongs to the oxygen-dependent FAD-linked oxidoreductase family.</text>
</comment>
<sequence length="511" mass="55690">MFTRFIALSTAAAWTLTSVLPGVSCGPTSPNDLFPRASAAGIDLKPLASQLSKTAQIYYEGSQLFTNYTVRWSNLSPPTPNVVIAPGTERDVSKIVKFATQQNIPVLAYNGHHGTLTSLGKMDYGIQIYMPTLNTISVSKNKSSVVVGGGTNSKKLIDALWAAGKQTVTGTCECVSYLGPALGGGHGWLQGHHGLIADQFESMNVVTADGKLQTVDSSSDLFWAMQGAGHNFGIVTSVTSKVYDIEHTDWAIETIIISGDKVEEIYKVANEVFINNGSQNAKIHNWSYWQNDLTLDASNPVIIMYIIQEGVTSVASQYTAPFHALSPLKVTPQSGTYHDLAAWTGIALDSPPCQDFGFNNPRFPIYTHAYNTTAQKQAYDVYAAAVGGADSPYTNSIFMFEDYASEGVRARAADASVFAFRDAKILAAPLIIYGSTGAEEDESVKKLGNQLRDIIREGTGSEELHTYVNYAYGDEGSKSWYGYEDWRQEKLRALKQKYDPQGRFSFYAPVA</sequence>
<dbReference type="SUPFAM" id="SSF56176">
    <property type="entry name" value="FAD-binding/transporter-associated domain-like"/>
    <property type="match status" value="1"/>
</dbReference>
<evidence type="ECO:0000313" key="8">
    <source>
        <dbReference type="EMBL" id="KAF3042676.1"/>
    </source>
</evidence>
<dbReference type="Gene3D" id="3.40.462.20">
    <property type="match status" value="1"/>
</dbReference>
<dbReference type="Proteomes" id="UP000758155">
    <property type="component" value="Unassembled WGS sequence"/>
</dbReference>
<name>A0A9P4WUY0_9PLEO</name>
<comment type="cofactor">
    <cofactor evidence="1">
        <name>FAD</name>
        <dbReference type="ChEBI" id="CHEBI:57692"/>
    </cofactor>
</comment>
<dbReference type="InterPro" id="IPR016166">
    <property type="entry name" value="FAD-bd_PCMH"/>
</dbReference>
<protein>
    <recommendedName>
        <fullName evidence="7">FAD-binding PCMH-type domain-containing protein</fullName>
    </recommendedName>
</protein>
<dbReference type="AlphaFoldDB" id="A0A9P4WUY0"/>
<evidence type="ECO:0000313" key="9">
    <source>
        <dbReference type="Proteomes" id="UP000758155"/>
    </source>
</evidence>
<dbReference type="Gene3D" id="3.30.465.10">
    <property type="match status" value="1"/>
</dbReference>
<dbReference type="PANTHER" id="PTHR42973">
    <property type="entry name" value="BINDING OXIDOREDUCTASE, PUTATIVE (AFU_ORTHOLOGUE AFUA_1G17690)-RELATED"/>
    <property type="match status" value="1"/>
</dbReference>
<keyword evidence="3" id="KW-0285">Flavoprotein</keyword>
<evidence type="ECO:0000256" key="2">
    <source>
        <dbReference type="ARBA" id="ARBA00005466"/>
    </source>
</evidence>
<evidence type="ECO:0000256" key="4">
    <source>
        <dbReference type="ARBA" id="ARBA00022827"/>
    </source>
</evidence>
<dbReference type="OrthoDB" id="9996127at2759"/>
<accession>A0A9P4WUY0</accession>
<keyword evidence="6" id="KW-0732">Signal</keyword>
<evidence type="ECO:0000256" key="5">
    <source>
        <dbReference type="ARBA" id="ARBA00023002"/>
    </source>
</evidence>
<evidence type="ECO:0000256" key="3">
    <source>
        <dbReference type="ARBA" id="ARBA00022630"/>
    </source>
</evidence>
<dbReference type="EMBL" id="SWKV01000015">
    <property type="protein sequence ID" value="KAF3042676.1"/>
    <property type="molecule type" value="Genomic_DNA"/>
</dbReference>
<dbReference type="InterPro" id="IPR036318">
    <property type="entry name" value="FAD-bd_PCMH-like_sf"/>
</dbReference>
<evidence type="ECO:0000256" key="6">
    <source>
        <dbReference type="SAM" id="SignalP"/>
    </source>
</evidence>
<evidence type="ECO:0000259" key="7">
    <source>
        <dbReference type="PROSITE" id="PS51387"/>
    </source>
</evidence>
<proteinExistence type="inferred from homology"/>
<keyword evidence="4" id="KW-0274">FAD</keyword>
<reference evidence="8" key="1">
    <citation type="submission" date="2019-04" db="EMBL/GenBank/DDBJ databases">
        <title>Sequencing of skin fungus with MAO and IRED activity.</title>
        <authorList>
            <person name="Marsaioli A.J."/>
            <person name="Bonatto J.M.C."/>
            <person name="Reis Junior O."/>
        </authorList>
    </citation>
    <scope>NUCLEOTIDE SEQUENCE</scope>
    <source>
        <strain evidence="8">28M1</strain>
    </source>
</reference>
<feature type="domain" description="FAD-binding PCMH-type" evidence="7">
    <location>
        <begin position="75"/>
        <end position="245"/>
    </location>
</feature>
<dbReference type="InterPro" id="IPR050416">
    <property type="entry name" value="FAD-linked_Oxidoreductase"/>
</dbReference>
<gene>
    <name evidence="8" type="ORF">E8E12_006922</name>
</gene>
<dbReference type="InterPro" id="IPR016169">
    <property type="entry name" value="FAD-bd_PCMH_sub2"/>
</dbReference>
<dbReference type="PROSITE" id="PS51387">
    <property type="entry name" value="FAD_PCMH"/>
    <property type="match status" value="1"/>
</dbReference>
<keyword evidence="9" id="KW-1185">Reference proteome</keyword>
<dbReference type="GO" id="GO:0016491">
    <property type="term" value="F:oxidoreductase activity"/>
    <property type="evidence" value="ECO:0007669"/>
    <property type="project" value="UniProtKB-KW"/>
</dbReference>
<dbReference type="Pfam" id="PF01565">
    <property type="entry name" value="FAD_binding_4"/>
    <property type="match status" value="1"/>
</dbReference>
<feature type="chain" id="PRO_5040199846" description="FAD-binding PCMH-type domain-containing protein" evidence="6">
    <location>
        <begin position="26"/>
        <end position="511"/>
    </location>
</feature>
<feature type="signal peptide" evidence="6">
    <location>
        <begin position="1"/>
        <end position="25"/>
    </location>
</feature>
<keyword evidence="5" id="KW-0560">Oxidoreductase</keyword>
<dbReference type="PANTHER" id="PTHR42973:SF9">
    <property type="entry name" value="FAD-BINDING PCMH-TYPE DOMAIN-CONTAINING PROTEIN-RELATED"/>
    <property type="match status" value="1"/>
</dbReference>
<evidence type="ECO:0000256" key="1">
    <source>
        <dbReference type="ARBA" id="ARBA00001974"/>
    </source>
</evidence>
<comment type="caution">
    <text evidence="8">The sequence shown here is derived from an EMBL/GenBank/DDBJ whole genome shotgun (WGS) entry which is preliminary data.</text>
</comment>
<organism evidence="8 9">
    <name type="scientific">Didymella heteroderae</name>
    <dbReference type="NCBI Taxonomy" id="1769908"/>
    <lineage>
        <taxon>Eukaryota</taxon>
        <taxon>Fungi</taxon>
        <taxon>Dikarya</taxon>
        <taxon>Ascomycota</taxon>
        <taxon>Pezizomycotina</taxon>
        <taxon>Dothideomycetes</taxon>
        <taxon>Pleosporomycetidae</taxon>
        <taxon>Pleosporales</taxon>
        <taxon>Pleosporineae</taxon>
        <taxon>Didymellaceae</taxon>
        <taxon>Didymella</taxon>
    </lineage>
</organism>
<dbReference type="GO" id="GO:0071949">
    <property type="term" value="F:FAD binding"/>
    <property type="evidence" value="ECO:0007669"/>
    <property type="project" value="InterPro"/>
</dbReference>